<organism evidence="10">
    <name type="scientific">Grosmannia clavigera (strain kw1407 / UAMH 11150)</name>
    <name type="common">Blue stain fungus</name>
    <name type="synonym">Graphiocladiella clavigera</name>
    <dbReference type="NCBI Taxonomy" id="655863"/>
    <lineage>
        <taxon>Eukaryota</taxon>
        <taxon>Fungi</taxon>
        <taxon>Dikarya</taxon>
        <taxon>Ascomycota</taxon>
        <taxon>Pezizomycotina</taxon>
        <taxon>Sordariomycetes</taxon>
        <taxon>Sordariomycetidae</taxon>
        <taxon>Ophiostomatales</taxon>
        <taxon>Ophiostomataceae</taxon>
        <taxon>Leptographium</taxon>
    </lineage>
</organism>
<dbReference type="InterPro" id="IPR049326">
    <property type="entry name" value="Rhodopsin_dom_fungi"/>
</dbReference>
<comment type="similarity">
    <text evidence="5">Belongs to the SAT4 family.</text>
</comment>
<dbReference type="InParanoid" id="F0XF86"/>
<dbReference type="PANTHER" id="PTHR33048:SF110">
    <property type="entry name" value="UBID FAMILY DECARBOXYLASE"/>
    <property type="match status" value="1"/>
</dbReference>
<dbReference type="Proteomes" id="UP000007796">
    <property type="component" value="Unassembled WGS sequence"/>
</dbReference>
<dbReference type="eggNOG" id="ENOG502SJ6K">
    <property type="taxonomic scope" value="Eukaryota"/>
</dbReference>
<keyword evidence="4 7" id="KW-0472">Membrane</keyword>
<protein>
    <recommendedName>
        <fullName evidence="8">Rhodopsin domain-containing protein</fullName>
    </recommendedName>
</protein>
<evidence type="ECO:0000256" key="1">
    <source>
        <dbReference type="ARBA" id="ARBA00004141"/>
    </source>
</evidence>
<keyword evidence="2 7" id="KW-0812">Transmembrane</keyword>
<dbReference type="GeneID" id="25974239"/>
<evidence type="ECO:0000256" key="5">
    <source>
        <dbReference type="ARBA" id="ARBA00038359"/>
    </source>
</evidence>
<feature type="transmembrane region" description="Helical" evidence="7">
    <location>
        <begin position="94"/>
        <end position="116"/>
    </location>
</feature>
<dbReference type="STRING" id="655863.F0XF86"/>
<evidence type="ECO:0000256" key="4">
    <source>
        <dbReference type="ARBA" id="ARBA00023136"/>
    </source>
</evidence>
<feature type="compositionally biased region" description="Polar residues" evidence="6">
    <location>
        <begin position="284"/>
        <end position="294"/>
    </location>
</feature>
<feature type="region of interest" description="Disordered" evidence="6">
    <location>
        <begin position="284"/>
        <end position="364"/>
    </location>
</feature>
<sequence>MSAQAPGLVVGSWTLYGFAIFIVLWRMASRRMLFGSFRKFQLDDYLMMLCVLTFTGVVVSSNKVAVYGSNYADDSEIATWSAQEKANARIGSKLLIVLEECMMTTVWLVKACLLLLYGRLTAGLGESYAVRIVAVYCAVGYVVVQILYFGVWCRPFHAYWEVPVPDDQPQCKTYRHHMITMTAFHVSSDLLMLLIPVPLIARTNLPMQRKVVLCFVFGLGLAVVLVAILNRYYNFTETNSYVFLIWYNGEASTAIMVANIPFSWTLLRKIFSLDAWSVSRKRSQNASAHPTGTTAEDRSTQRHSQYRSLHGLDATESTERITGDKSGHVSLRDLARSGDLSGGKASVRSETTDLERGLEYPGQD</sequence>
<evidence type="ECO:0000256" key="2">
    <source>
        <dbReference type="ARBA" id="ARBA00022692"/>
    </source>
</evidence>
<dbReference type="OrthoDB" id="3903189at2759"/>
<feature type="transmembrane region" description="Helical" evidence="7">
    <location>
        <begin position="211"/>
        <end position="233"/>
    </location>
</feature>
<feature type="transmembrane region" description="Helical" evidence="7">
    <location>
        <begin position="45"/>
        <end position="65"/>
    </location>
</feature>
<evidence type="ECO:0000256" key="6">
    <source>
        <dbReference type="SAM" id="MobiDB-lite"/>
    </source>
</evidence>
<dbReference type="RefSeq" id="XP_014173923.1">
    <property type="nucleotide sequence ID" value="XM_014318448.1"/>
</dbReference>
<gene>
    <name evidence="9" type="ORF">CMQ_1369</name>
</gene>
<dbReference type="InterPro" id="IPR052337">
    <property type="entry name" value="SAT4-like"/>
</dbReference>
<comment type="subcellular location">
    <subcellularLocation>
        <location evidence="1">Membrane</location>
        <topology evidence="1">Multi-pass membrane protein</topology>
    </subcellularLocation>
</comment>
<evidence type="ECO:0000313" key="9">
    <source>
        <dbReference type="EMBL" id="EFX04441.1"/>
    </source>
</evidence>
<feature type="transmembrane region" description="Helical" evidence="7">
    <location>
        <begin position="245"/>
        <end position="267"/>
    </location>
</feature>
<evidence type="ECO:0000313" key="10">
    <source>
        <dbReference type="Proteomes" id="UP000007796"/>
    </source>
</evidence>
<keyword evidence="10" id="KW-1185">Reference proteome</keyword>
<name>F0XF86_GROCL</name>
<evidence type="ECO:0000259" key="8">
    <source>
        <dbReference type="Pfam" id="PF20684"/>
    </source>
</evidence>
<dbReference type="HOGENOM" id="CLU_019101_2_2_1"/>
<feature type="compositionally biased region" description="Basic and acidic residues" evidence="6">
    <location>
        <begin position="317"/>
        <end position="336"/>
    </location>
</feature>
<feature type="transmembrane region" description="Helical" evidence="7">
    <location>
        <begin position="6"/>
        <end position="25"/>
    </location>
</feature>
<dbReference type="EMBL" id="GL629765">
    <property type="protein sequence ID" value="EFX04441.1"/>
    <property type="molecule type" value="Genomic_DNA"/>
</dbReference>
<feature type="transmembrane region" description="Helical" evidence="7">
    <location>
        <begin position="178"/>
        <end position="199"/>
    </location>
</feature>
<dbReference type="Pfam" id="PF20684">
    <property type="entry name" value="Fung_rhodopsin"/>
    <property type="match status" value="1"/>
</dbReference>
<dbReference type="GO" id="GO:0016020">
    <property type="term" value="C:membrane"/>
    <property type="evidence" value="ECO:0007669"/>
    <property type="project" value="UniProtKB-SubCell"/>
</dbReference>
<keyword evidence="3 7" id="KW-1133">Transmembrane helix</keyword>
<evidence type="ECO:0000256" key="3">
    <source>
        <dbReference type="ARBA" id="ARBA00022989"/>
    </source>
</evidence>
<evidence type="ECO:0000256" key="7">
    <source>
        <dbReference type="SAM" id="Phobius"/>
    </source>
</evidence>
<proteinExistence type="inferred from homology"/>
<reference evidence="9 10" key="1">
    <citation type="journal article" date="2011" name="Proc. Natl. Acad. Sci. U.S.A.">
        <title>Genome and transcriptome analyses of the mountain pine beetle-fungal symbiont Grosmannia clavigera, a lodgepole pine pathogen.</title>
        <authorList>
            <person name="DiGuistini S."/>
            <person name="Wang Y."/>
            <person name="Liao N.Y."/>
            <person name="Taylor G."/>
            <person name="Tanguay P."/>
            <person name="Feau N."/>
            <person name="Henrissat B."/>
            <person name="Chan S.K."/>
            <person name="Hesse-Orce U."/>
            <person name="Alamouti S.M."/>
            <person name="Tsui C.K.M."/>
            <person name="Docking R.T."/>
            <person name="Levasseur A."/>
            <person name="Haridas S."/>
            <person name="Robertson G."/>
            <person name="Birol I."/>
            <person name="Holt R.A."/>
            <person name="Marra M.A."/>
            <person name="Hamelin R.C."/>
            <person name="Hirst M."/>
            <person name="Jones S.J.M."/>
            <person name="Bohlmann J."/>
            <person name="Breuil C."/>
        </authorList>
    </citation>
    <scope>NUCLEOTIDE SEQUENCE [LARGE SCALE GENOMIC DNA]</scope>
    <source>
        <strain evidence="10">kw1407 / UAMH 11150</strain>
    </source>
</reference>
<dbReference type="AlphaFoldDB" id="F0XF86"/>
<dbReference type="PANTHER" id="PTHR33048">
    <property type="entry name" value="PTH11-LIKE INTEGRAL MEMBRANE PROTEIN (AFU_ORTHOLOGUE AFUA_5G11245)"/>
    <property type="match status" value="1"/>
</dbReference>
<accession>F0XF86</accession>
<feature type="transmembrane region" description="Helical" evidence="7">
    <location>
        <begin position="128"/>
        <end position="151"/>
    </location>
</feature>
<feature type="domain" description="Rhodopsin" evidence="8">
    <location>
        <begin position="26"/>
        <end position="269"/>
    </location>
</feature>